<dbReference type="Proteomes" id="UP000481109">
    <property type="component" value="Unassembled WGS sequence"/>
</dbReference>
<evidence type="ECO:0000313" key="2">
    <source>
        <dbReference type="EMBL" id="NGO80412.1"/>
    </source>
</evidence>
<feature type="region of interest" description="Disordered" evidence="1">
    <location>
        <begin position="241"/>
        <end position="294"/>
    </location>
</feature>
<evidence type="ECO:0000313" key="3">
    <source>
        <dbReference type="Proteomes" id="UP000481109"/>
    </source>
</evidence>
<name>A0A6G4XT78_9ACTN</name>
<dbReference type="AlphaFoldDB" id="A0A6G4XT78"/>
<protein>
    <submittedName>
        <fullName evidence="2">MarR family transcriptional regulator</fullName>
    </submittedName>
</protein>
<proteinExistence type="predicted"/>
<accession>A0A6G4XT78</accession>
<gene>
    <name evidence="2" type="ORF">G6045_32855</name>
</gene>
<comment type="caution">
    <text evidence="2">The sequence shown here is derived from an EMBL/GenBank/DDBJ whole genome shotgun (WGS) entry which is preliminary data.</text>
</comment>
<evidence type="ECO:0000256" key="1">
    <source>
        <dbReference type="SAM" id="MobiDB-lite"/>
    </source>
</evidence>
<organism evidence="2 3">
    <name type="scientific">Streptomyces mesophilus</name>
    <dbReference type="NCBI Taxonomy" id="1775132"/>
    <lineage>
        <taxon>Bacteria</taxon>
        <taxon>Bacillati</taxon>
        <taxon>Actinomycetota</taxon>
        <taxon>Actinomycetes</taxon>
        <taxon>Kitasatosporales</taxon>
        <taxon>Streptomycetaceae</taxon>
        <taxon>Streptomyces</taxon>
    </lineage>
</organism>
<sequence>MTAAHDAYGPGALDALARALGTYERDRLTGTVRVSGRPGGVLGLRRGLVLSARSPGAPDLETRLLRSGRGTQGGIGAAELRMLHMRVLYDAVFAMAVGQVTGCAAERVRAASAPPGPGHFPSALVRETARRLAALERLPGALERLPGAVAPCREPLLAVPMAAGSEASRPGAGREILALADGRRTARDIAFRTGRGLYTTTVEATLLLGRGLIIAVPPGGITSGPGPADLAEPLLRRLRDRAGARPPGPAAAGDLPRRVPGASGRTRKLAEENSAAGRQGIYRRAGRIGLDDPG</sequence>
<reference evidence="2 3" key="1">
    <citation type="submission" date="2020-02" db="EMBL/GenBank/DDBJ databases">
        <title>Whole-genome analyses of novel actinobacteria.</title>
        <authorList>
            <person name="Sahin N."/>
            <person name="Tokatli A."/>
        </authorList>
    </citation>
    <scope>NUCLEOTIDE SEQUENCE [LARGE SCALE GENOMIC DNA]</scope>
    <source>
        <strain evidence="2 3">YC504</strain>
    </source>
</reference>
<dbReference type="EMBL" id="JAAKZW010000215">
    <property type="protein sequence ID" value="NGO80412.1"/>
    <property type="molecule type" value="Genomic_DNA"/>
</dbReference>
<dbReference type="RefSeq" id="WP_165335831.1">
    <property type="nucleotide sequence ID" value="NZ_JAAKZW010000215.1"/>
</dbReference>
<keyword evidence="3" id="KW-1185">Reference proteome</keyword>